<keyword evidence="1" id="KW-0472">Membrane</keyword>
<evidence type="ECO:0000313" key="3">
    <source>
        <dbReference type="Proteomes" id="UP000622475"/>
    </source>
</evidence>
<comment type="caution">
    <text evidence="2">The sequence shown here is derived from an EMBL/GenBank/DDBJ whole genome shotgun (WGS) entry which is preliminary data.</text>
</comment>
<keyword evidence="3" id="KW-1185">Reference proteome</keyword>
<gene>
    <name evidence="2" type="ORF">IRJ16_13395</name>
</gene>
<name>A0A929PWI9_9SPHI</name>
<feature type="transmembrane region" description="Helical" evidence="1">
    <location>
        <begin position="12"/>
        <end position="38"/>
    </location>
</feature>
<dbReference type="RefSeq" id="WP_194112103.1">
    <property type="nucleotide sequence ID" value="NZ_JADFFL010000004.1"/>
</dbReference>
<keyword evidence="1" id="KW-0812">Transmembrane</keyword>
<evidence type="ECO:0000256" key="1">
    <source>
        <dbReference type="SAM" id="Phobius"/>
    </source>
</evidence>
<dbReference type="Proteomes" id="UP000622475">
    <property type="component" value="Unassembled WGS sequence"/>
</dbReference>
<accession>A0A929PWI9</accession>
<proteinExistence type="predicted"/>
<feature type="transmembrane region" description="Helical" evidence="1">
    <location>
        <begin position="111"/>
        <end position="130"/>
    </location>
</feature>
<feature type="transmembrane region" description="Helical" evidence="1">
    <location>
        <begin position="58"/>
        <end position="79"/>
    </location>
</feature>
<feature type="transmembrane region" description="Helical" evidence="1">
    <location>
        <begin position="84"/>
        <end position="105"/>
    </location>
</feature>
<keyword evidence="1" id="KW-1133">Transmembrane helix</keyword>
<reference evidence="2" key="1">
    <citation type="submission" date="2020-10" db="EMBL/GenBank/DDBJ databases">
        <title>Mucilaginibacter mali sp. nov., isolated from rhizosphere soil of apple orchard.</title>
        <authorList>
            <person name="Lee J.-S."/>
            <person name="Kim H.S."/>
            <person name="Kim J.-S."/>
        </authorList>
    </citation>
    <scope>NUCLEOTIDE SEQUENCE</scope>
    <source>
        <strain evidence="2">KCTC 22746</strain>
    </source>
</reference>
<sequence length="142" mass="15290">MANTGNKLTIGTIAANGLILIGAGHGVGPLLVLEIIFLTGGYGSLNELKFSMTGSYNSTITAACLFSFIGTVTLFISLFNVPKLYRVTGIVSLWVGFIYIVHSFFRGDNIAAFSFWTGTPFLVCSMILFVKTILSYKEPSAE</sequence>
<dbReference type="AlphaFoldDB" id="A0A929PWI9"/>
<evidence type="ECO:0000313" key="2">
    <source>
        <dbReference type="EMBL" id="MBE9662883.1"/>
    </source>
</evidence>
<dbReference type="EMBL" id="JADFFL010000004">
    <property type="protein sequence ID" value="MBE9662883.1"/>
    <property type="molecule type" value="Genomic_DNA"/>
</dbReference>
<organism evidence="2 3">
    <name type="scientific">Mucilaginibacter myungsuensis</name>
    <dbReference type="NCBI Taxonomy" id="649104"/>
    <lineage>
        <taxon>Bacteria</taxon>
        <taxon>Pseudomonadati</taxon>
        <taxon>Bacteroidota</taxon>
        <taxon>Sphingobacteriia</taxon>
        <taxon>Sphingobacteriales</taxon>
        <taxon>Sphingobacteriaceae</taxon>
        <taxon>Mucilaginibacter</taxon>
    </lineage>
</organism>
<protein>
    <submittedName>
        <fullName evidence="2">Uncharacterized protein</fullName>
    </submittedName>
</protein>